<keyword evidence="1" id="KW-1185">Reference proteome</keyword>
<evidence type="ECO:0000313" key="1">
    <source>
        <dbReference type="Proteomes" id="UP000887565"/>
    </source>
</evidence>
<evidence type="ECO:0000313" key="2">
    <source>
        <dbReference type="WBParaSite" id="nRc.2.0.1.t00665-RA"/>
    </source>
</evidence>
<accession>A0A915HG99</accession>
<dbReference type="WBParaSite" id="nRc.2.0.1.t00665-RA">
    <property type="protein sequence ID" value="nRc.2.0.1.t00665-RA"/>
    <property type="gene ID" value="nRc.2.0.1.g00665"/>
</dbReference>
<name>A0A915HG99_ROMCU</name>
<reference evidence="2" key="1">
    <citation type="submission" date="2022-11" db="UniProtKB">
        <authorList>
            <consortium name="WormBaseParasite"/>
        </authorList>
    </citation>
    <scope>IDENTIFICATION</scope>
</reference>
<dbReference type="AlphaFoldDB" id="A0A915HG99"/>
<organism evidence="1 2">
    <name type="scientific">Romanomermis culicivorax</name>
    <name type="common">Nematode worm</name>
    <dbReference type="NCBI Taxonomy" id="13658"/>
    <lineage>
        <taxon>Eukaryota</taxon>
        <taxon>Metazoa</taxon>
        <taxon>Ecdysozoa</taxon>
        <taxon>Nematoda</taxon>
        <taxon>Enoplea</taxon>
        <taxon>Dorylaimia</taxon>
        <taxon>Mermithida</taxon>
        <taxon>Mermithoidea</taxon>
        <taxon>Mermithidae</taxon>
        <taxon>Romanomermis</taxon>
    </lineage>
</organism>
<dbReference type="Proteomes" id="UP000887565">
    <property type="component" value="Unplaced"/>
</dbReference>
<sequence>MPTTASAHMLTAKELLERPINVEVEPADDELLDTPIFDLNIAKLPPSTNVSALPMPVAPSDITTTATQITDFLKLTLDEISKIAPALMDESTPAGIDSETMTSKC</sequence>
<protein>
    <submittedName>
        <fullName evidence="2">Uncharacterized protein</fullName>
    </submittedName>
</protein>
<proteinExistence type="predicted"/>